<keyword evidence="5" id="KW-0812">Transmembrane</keyword>
<comment type="similarity">
    <text evidence="2 10">Belongs to the glycosyltransferase 31 family.</text>
</comment>
<dbReference type="GO" id="GO:0016758">
    <property type="term" value="F:hexosyltransferase activity"/>
    <property type="evidence" value="ECO:0007669"/>
    <property type="project" value="InterPro"/>
</dbReference>
<organism evidence="11 12">
    <name type="scientific">Allacma fusca</name>
    <dbReference type="NCBI Taxonomy" id="39272"/>
    <lineage>
        <taxon>Eukaryota</taxon>
        <taxon>Metazoa</taxon>
        <taxon>Ecdysozoa</taxon>
        <taxon>Arthropoda</taxon>
        <taxon>Hexapoda</taxon>
        <taxon>Collembola</taxon>
        <taxon>Symphypleona</taxon>
        <taxon>Sminthuridae</taxon>
        <taxon>Allacma</taxon>
    </lineage>
</organism>
<dbReference type="Pfam" id="PF01762">
    <property type="entry name" value="Galactosyl_T"/>
    <property type="match status" value="2"/>
</dbReference>
<accession>A0A8J2KI80</accession>
<dbReference type="InterPro" id="IPR002659">
    <property type="entry name" value="Glyco_trans_31"/>
</dbReference>
<evidence type="ECO:0000256" key="10">
    <source>
        <dbReference type="RuleBase" id="RU363063"/>
    </source>
</evidence>
<keyword evidence="9" id="KW-0472">Membrane</keyword>
<evidence type="ECO:0000256" key="5">
    <source>
        <dbReference type="ARBA" id="ARBA00022692"/>
    </source>
</evidence>
<evidence type="ECO:0000313" key="11">
    <source>
        <dbReference type="EMBL" id="CAG7726415.1"/>
    </source>
</evidence>
<reference evidence="11" key="1">
    <citation type="submission" date="2021-06" db="EMBL/GenBank/DDBJ databases">
        <authorList>
            <person name="Hodson N. C."/>
            <person name="Mongue J. A."/>
            <person name="Jaron S. K."/>
        </authorList>
    </citation>
    <scope>NUCLEOTIDE SEQUENCE</scope>
</reference>
<evidence type="ECO:0000256" key="7">
    <source>
        <dbReference type="ARBA" id="ARBA00022989"/>
    </source>
</evidence>
<evidence type="ECO:0000313" key="12">
    <source>
        <dbReference type="Proteomes" id="UP000708208"/>
    </source>
</evidence>
<dbReference type="OrthoDB" id="5512589at2759"/>
<keyword evidence="7" id="KW-1133">Transmembrane helix</keyword>
<evidence type="ECO:0000256" key="8">
    <source>
        <dbReference type="ARBA" id="ARBA00023034"/>
    </source>
</evidence>
<keyword evidence="4" id="KW-0808">Transferase</keyword>
<evidence type="ECO:0000256" key="1">
    <source>
        <dbReference type="ARBA" id="ARBA00004323"/>
    </source>
</evidence>
<gene>
    <name evidence="11" type="ORF">AFUS01_LOCUS15329</name>
</gene>
<dbReference type="Proteomes" id="UP000708208">
    <property type="component" value="Unassembled WGS sequence"/>
</dbReference>
<proteinExistence type="inferred from homology"/>
<dbReference type="PANTHER" id="PTHR11214">
    <property type="entry name" value="BETA-1,3-N-ACETYLGLUCOSAMINYLTRANSFERASE"/>
    <property type="match status" value="1"/>
</dbReference>
<evidence type="ECO:0000256" key="2">
    <source>
        <dbReference type="ARBA" id="ARBA00008661"/>
    </source>
</evidence>
<keyword evidence="6" id="KW-0735">Signal-anchor</keyword>
<dbReference type="EMBL" id="CAJVCH010135296">
    <property type="protein sequence ID" value="CAG7726415.1"/>
    <property type="molecule type" value="Genomic_DNA"/>
</dbReference>
<sequence>MPRLKLKKCVCILILGGCLLFFINQHNQPSYAANARLATQNILNAIGSRNTSALVLPGEITVILQPSSVQACPSFGSNIFVLFLVISSPENIERRDAIRSTLGASIRAMSSTRETDEQLKLLFFLGLPSNTSVMDEVKNEFTLNQDLVVDNFRESYLNLTVKTLRMLKWTIQNCHDARFVVKIDDDVHLNLPRFIEYLQKVPDAESRTLIADFAAGFFYVLGTDAVPKIFNASLRTPLFHLEDVFLTGFVASALLNMKIHHIPDISNFWAPIYNYYTTTCSFKKYMIVHEKLPLRLNLLDLEKKTEHPSLFQKRYKDDIWTRGEGYKIMLNFYCGKGTTMGQYEVKCSEEKLEIPSASIAAQVCLSRTFYNRDQVHEVMSTDLTFFCISVINYYSYKL</sequence>
<name>A0A8J2KI80_9HEXA</name>
<keyword evidence="8 10" id="KW-0333">Golgi apparatus</keyword>
<evidence type="ECO:0000256" key="3">
    <source>
        <dbReference type="ARBA" id="ARBA00022676"/>
    </source>
</evidence>
<evidence type="ECO:0000256" key="9">
    <source>
        <dbReference type="ARBA" id="ARBA00023136"/>
    </source>
</evidence>
<keyword evidence="3 10" id="KW-0328">Glycosyltransferase</keyword>
<evidence type="ECO:0000256" key="4">
    <source>
        <dbReference type="ARBA" id="ARBA00022679"/>
    </source>
</evidence>
<dbReference type="GO" id="GO:0000139">
    <property type="term" value="C:Golgi membrane"/>
    <property type="evidence" value="ECO:0007669"/>
    <property type="project" value="UniProtKB-SubCell"/>
</dbReference>
<comment type="caution">
    <text evidence="11">The sequence shown here is derived from an EMBL/GenBank/DDBJ whole genome shotgun (WGS) entry which is preliminary data.</text>
</comment>
<dbReference type="GO" id="GO:0006493">
    <property type="term" value="P:protein O-linked glycosylation"/>
    <property type="evidence" value="ECO:0007669"/>
    <property type="project" value="TreeGrafter"/>
</dbReference>
<comment type="subcellular location">
    <subcellularLocation>
        <location evidence="1 10">Golgi apparatus membrane</location>
        <topology evidence="1 10">Single-pass type II membrane protein</topology>
    </subcellularLocation>
</comment>
<dbReference type="AlphaFoldDB" id="A0A8J2KI80"/>
<protein>
    <recommendedName>
        <fullName evidence="10">Hexosyltransferase</fullName>
        <ecNumber evidence="10">2.4.1.-</ecNumber>
    </recommendedName>
</protein>
<dbReference type="PANTHER" id="PTHR11214:SF314">
    <property type="entry name" value="HEXOSYLTRANSFERASE"/>
    <property type="match status" value="1"/>
</dbReference>
<evidence type="ECO:0000256" key="6">
    <source>
        <dbReference type="ARBA" id="ARBA00022968"/>
    </source>
</evidence>
<dbReference type="EC" id="2.4.1.-" evidence="10"/>
<keyword evidence="12" id="KW-1185">Reference proteome</keyword>